<keyword evidence="3" id="KW-1185">Reference proteome</keyword>
<dbReference type="EMBL" id="CAHIKZ030003771">
    <property type="protein sequence ID" value="CAE1303961.1"/>
    <property type="molecule type" value="Genomic_DNA"/>
</dbReference>
<keyword evidence="1" id="KW-0812">Transmembrane</keyword>
<sequence>MACLLHWVYWRLGDIQQADCNFGTIRLEYKVFVSTPCLFIPFFNSCIISLHHVFYILAFTLSLLTPEIFASFPCLSNSSFHFLHLLSPSSDTYCFFYVSLSIPVFSLSFSFHTLAVTFFTFHILSIISPPVSLCTYFSHFFLTQYIVLFLTIYMFRFSVLSFSLY</sequence>
<proteinExistence type="predicted"/>
<feature type="transmembrane region" description="Helical" evidence="1">
    <location>
        <begin position="133"/>
        <end position="155"/>
    </location>
</feature>
<gene>
    <name evidence="2" type="ORF">SPHA_56669</name>
</gene>
<accession>A0A812DQB1</accession>
<organism evidence="2 3">
    <name type="scientific">Acanthosepion pharaonis</name>
    <name type="common">Pharaoh cuttlefish</name>
    <name type="synonym">Sepia pharaonis</name>
    <dbReference type="NCBI Taxonomy" id="158019"/>
    <lineage>
        <taxon>Eukaryota</taxon>
        <taxon>Metazoa</taxon>
        <taxon>Spiralia</taxon>
        <taxon>Lophotrochozoa</taxon>
        <taxon>Mollusca</taxon>
        <taxon>Cephalopoda</taxon>
        <taxon>Coleoidea</taxon>
        <taxon>Decapodiformes</taxon>
        <taxon>Sepiida</taxon>
        <taxon>Sepiina</taxon>
        <taxon>Sepiidae</taxon>
        <taxon>Acanthosepion</taxon>
    </lineage>
</organism>
<feature type="transmembrane region" description="Helical" evidence="1">
    <location>
        <begin position="95"/>
        <end position="121"/>
    </location>
</feature>
<keyword evidence="1" id="KW-1133">Transmembrane helix</keyword>
<dbReference type="Proteomes" id="UP000597762">
    <property type="component" value="Unassembled WGS sequence"/>
</dbReference>
<evidence type="ECO:0000313" key="3">
    <source>
        <dbReference type="Proteomes" id="UP000597762"/>
    </source>
</evidence>
<keyword evidence="1" id="KW-0472">Membrane</keyword>
<evidence type="ECO:0000313" key="2">
    <source>
        <dbReference type="EMBL" id="CAE1303961.1"/>
    </source>
</evidence>
<protein>
    <submittedName>
        <fullName evidence="2">Uncharacterized protein</fullName>
    </submittedName>
</protein>
<evidence type="ECO:0000256" key="1">
    <source>
        <dbReference type="SAM" id="Phobius"/>
    </source>
</evidence>
<name>A0A812DQB1_ACAPH</name>
<feature type="transmembrane region" description="Helical" evidence="1">
    <location>
        <begin position="53"/>
        <end position="75"/>
    </location>
</feature>
<comment type="caution">
    <text evidence="2">The sequence shown here is derived from an EMBL/GenBank/DDBJ whole genome shotgun (WGS) entry which is preliminary data.</text>
</comment>
<dbReference type="AlphaFoldDB" id="A0A812DQB1"/>
<reference evidence="2" key="1">
    <citation type="submission" date="2021-01" db="EMBL/GenBank/DDBJ databases">
        <authorList>
            <person name="Li R."/>
            <person name="Bekaert M."/>
        </authorList>
    </citation>
    <scope>NUCLEOTIDE SEQUENCE</scope>
    <source>
        <strain evidence="2">Farmed</strain>
    </source>
</reference>